<dbReference type="GO" id="GO:0008270">
    <property type="term" value="F:zinc ion binding"/>
    <property type="evidence" value="ECO:0007669"/>
    <property type="project" value="UniProtKB-KW"/>
</dbReference>
<dbReference type="Proteomes" id="UP000182680">
    <property type="component" value="Unassembled WGS sequence"/>
</dbReference>
<proteinExistence type="predicted"/>
<keyword evidence="2" id="KW-0479">Metal-binding</keyword>
<dbReference type="RefSeq" id="WP_143142582.1">
    <property type="nucleotide sequence ID" value="NZ_FPIW01000011.1"/>
</dbReference>
<feature type="non-terminal residue" evidence="2">
    <location>
        <position position="98"/>
    </location>
</feature>
<evidence type="ECO:0000313" key="3">
    <source>
        <dbReference type="Proteomes" id="UP000182680"/>
    </source>
</evidence>
<protein>
    <submittedName>
        <fullName evidence="2">Zinc-finger of transposase IS204/IS1001/IS1096/IS1165</fullName>
    </submittedName>
</protein>
<accession>A0AA94HRU3</accession>
<dbReference type="AlphaFoldDB" id="A0AA94HRU3"/>
<keyword evidence="2" id="KW-0862">Zinc</keyword>
<dbReference type="Pfam" id="PF14690">
    <property type="entry name" value="Zn_ribbon_ISL3"/>
    <property type="match status" value="1"/>
</dbReference>
<reference evidence="3" key="1">
    <citation type="submission" date="2016-11" db="EMBL/GenBank/DDBJ databases">
        <authorList>
            <person name="Jaros S."/>
            <person name="Januszkiewicz K."/>
            <person name="Wedrychowicz H."/>
        </authorList>
    </citation>
    <scope>NUCLEOTIDE SEQUENCE [LARGE SCALE GENOMIC DNA]</scope>
    <source>
        <strain evidence="3">DSM 7057</strain>
    </source>
</reference>
<organism evidence="2 3">
    <name type="scientific">Desulfovibrio desulfuricans</name>
    <dbReference type="NCBI Taxonomy" id="876"/>
    <lineage>
        <taxon>Bacteria</taxon>
        <taxon>Pseudomonadati</taxon>
        <taxon>Thermodesulfobacteriota</taxon>
        <taxon>Desulfovibrionia</taxon>
        <taxon>Desulfovibrionales</taxon>
        <taxon>Desulfovibrionaceae</taxon>
        <taxon>Desulfovibrio</taxon>
    </lineage>
</organism>
<evidence type="ECO:0000259" key="1">
    <source>
        <dbReference type="Pfam" id="PF14690"/>
    </source>
</evidence>
<keyword evidence="2" id="KW-0863">Zinc-finger</keyword>
<feature type="domain" description="Transposase IS204/IS1001/IS1096/IS1165 zinc-finger" evidence="1">
    <location>
        <begin position="43"/>
        <end position="87"/>
    </location>
</feature>
<gene>
    <name evidence="2" type="ORF">SAMN02910291_00984</name>
</gene>
<evidence type="ECO:0000313" key="2">
    <source>
        <dbReference type="EMBL" id="SFW35797.1"/>
    </source>
</evidence>
<sequence>MKDTDLYFRILGLTEPWFVEAVELDTAEGRVDIRVEHGPGVRWFCPTCGRELACRDHAEPRVWRHLDTCQFKTFLHARIPRVDCPEHGVLQVNVPWAE</sequence>
<comment type="caution">
    <text evidence="2">The sequence shown here is derived from an EMBL/GenBank/DDBJ whole genome shotgun (WGS) entry which is preliminary data.</text>
</comment>
<name>A0AA94HRU3_DESDE</name>
<dbReference type="InterPro" id="IPR029261">
    <property type="entry name" value="Transposase_Znf"/>
</dbReference>
<dbReference type="EMBL" id="FPIW01000011">
    <property type="protein sequence ID" value="SFW35797.1"/>
    <property type="molecule type" value="Genomic_DNA"/>
</dbReference>